<keyword evidence="1" id="KW-0812">Transmembrane</keyword>
<reference evidence="4" key="1">
    <citation type="journal article" date="2019" name="Int. J. Syst. Evol. Microbiol.">
        <title>The Global Catalogue of Microorganisms (GCM) 10K type strain sequencing project: providing services to taxonomists for standard genome sequencing and annotation.</title>
        <authorList>
            <consortium name="The Broad Institute Genomics Platform"/>
            <consortium name="The Broad Institute Genome Sequencing Center for Infectious Disease"/>
            <person name="Wu L."/>
            <person name="Ma J."/>
        </authorList>
    </citation>
    <scope>NUCLEOTIDE SEQUENCE [LARGE SCALE GENOMIC DNA]</scope>
    <source>
        <strain evidence="4">JCM 19125</strain>
    </source>
</reference>
<evidence type="ECO:0000313" key="3">
    <source>
        <dbReference type="EMBL" id="GAA4898826.1"/>
    </source>
</evidence>
<accession>A0ABP9FDW8</accession>
<keyword evidence="1" id="KW-0472">Membrane</keyword>
<dbReference type="PANTHER" id="PTHR14969:SF13">
    <property type="entry name" value="AT30094P"/>
    <property type="match status" value="1"/>
</dbReference>
<comment type="caution">
    <text evidence="3">The sequence shown here is derived from an EMBL/GenBank/DDBJ whole genome shotgun (WGS) entry which is preliminary data.</text>
</comment>
<feature type="transmembrane region" description="Helical" evidence="1">
    <location>
        <begin position="116"/>
        <end position="137"/>
    </location>
</feature>
<keyword evidence="1" id="KW-1133">Transmembrane helix</keyword>
<dbReference type="InterPro" id="IPR036938">
    <property type="entry name" value="PAP2/HPO_sf"/>
</dbReference>
<dbReference type="PANTHER" id="PTHR14969">
    <property type="entry name" value="SPHINGOSINE-1-PHOSPHATE PHOSPHOHYDROLASE"/>
    <property type="match status" value="1"/>
</dbReference>
<feature type="transmembrane region" description="Helical" evidence="1">
    <location>
        <begin position="56"/>
        <end position="76"/>
    </location>
</feature>
<dbReference type="CDD" id="cd03392">
    <property type="entry name" value="PAP2_like_2"/>
    <property type="match status" value="1"/>
</dbReference>
<evidence type="ECO:0000256" key="1">
    <source>
        <dbReference type="SAM" id="Phobius"/>
    </source>
</evidence>
<feature type="transmembrane region" description="Helical" evidence="1">
    <location>
        <begin position="85"/>
        <end position="104"/>
    </location>
</feature>
<dbReference type="Gene3D" id="1.20.144.10">
    <property type="entry name" value="Phosphatidic acid phosphatase type 2/haloperoxidase"/>
    <property type="match status" value="1"/>
</dbReference>
<name>A0ABP9FDW8_9ACTN</name>
<proteinExistence type="predicted"/>
<dbReference type="InterPro" id="IPR000326">
    <property type="entry name" value="PAP2/HPO"/>
</dbReference>
<keyword evidence="4" id="KW-1185">Reference proteome</keyword>
<gene>
    <name evidence="3" type="ORF">GCM10025789_16010</name>
</gene>
<dbReference type="Proteomes" id="UP001501521">
    <property type="component" value="Unassembled WGS sequence"/>
</dbReference>
<feature type="transmembrane region" description="Helical" evidence="1">
    <location>
        <begin position="12"/>
        <end position="36"/>
    </location>
</feature>
<dbReference type="SUPFAM" id="SSF48317">
    <property type="entry name" value="Acid phosphatase/Vanadium-dependent haloperoxidase"/>
    <property type="match status" value="1"/>
</dbReference>
<feature type="domain" description="Phosphatidic acid phosphatase type 2/haloperoxidase" evidence="2">
    <location>
        <begin position="13"/>
        <end position="131"/>
    </location>
</feature>
<organism evidence="3 4">
    <name type="scientific">Tessaracoccus lubricantis</name>
    <dbReference type="NCBI Taxonomy" id="545543"/>
    <lineage>
        <taxon>Bacteria</taxon>
        <taxon>Bacillati</taxon>
        <taxon>Actinomycetota</taxon>
        <taxon>Actinomycetes</taxon>
        <taxon>Propionibacteriales</taxon>
        <taxon>Propionibacteriaceae</taxon>
        <taxon>Tessaracoccus</taxon>
    </lineage>
</organism>
<dbReference type="Pfam" id="PF01569">
    <property type="entry name" value="PAP2"/>
    <property type="match status" value="1"/>
</dbReference>
<dbReference type="RefSeq" id="WP_345581615.1">
    <property type="nucleotide sequence ID" value="NZ_BAABLV010000025.1"/>
</dbReference>
<evidence type="ECO:0000259" key="2">
    <source>
        <dbReference type="SMART" id="SM00014"/>
    </source>
</evidence>
<dbReference type="SMART" id="SM00014">
    <property type="entry name" value="acidPPc"/>
    <property type="match status" value="1"/>
</dbReference>
<sequence length="157" mass="17401">MVAFLSWRWRDITPLVLTAIAVGGSLLITVLGKHYIGRARPPVEEAVPPFESSMSFPSGHSLNALVIAGILAYLLIRHFWARRRWAAWLSAAVAALYAISMGLSRVFLGHHWLTDVFGAWAIGLAWLTVVIACHRVWHMVRARTEPGPVEEERAPAA</sequence>
<protein>
    <recommendedName>
        <fullName evidence="2">Phosphatidic acid phosphatase type 2/haloperoxidase domain-containing protein</fullName>
    </recommendedName>
</protein>
<evidence type="ECO:0000313" key="4">
    <source>
        <dbReference type="Proteomes" id="UP001501521"/>
    </source>
</evidence>
<dbReference type="EMBL" id="BAABLV010000025">
    <property type="protein sequence ID" value="GAA4898826.1"/>
    <property type="molecule type" value="Genomic_DNA"/>
</dbReference>